<gene>
    <name evidence="2" type="ORF">AKJ37_05900</name>
</gene>
<dbReference type="InterPro" id="IPR002716">
    <property type="entry name" value="PIN_dom"/>
</dbReference>
<dbReference type="Gene3D" id="3.40.50.1010">
    <property type="entry name" value="5'-nuclease"/>
    <property type="match status" value="1"/>
</dbReference>
<evidence type="ECO:0000313" key="3">
    <source>
        <dbReference type="Proteomes" id="UP000070463"/>
    </source>
</evidence>
<evidence type="ECO:0000259" key="1">
    <source>
        <dbReference type="Pfam" id="PF01850"/>
    </source>
</evidence>
<comment type="caution">
    <text evidence="2">The sequence shown here is derived from an EMBL/GenBank/DDBJ whole genome shotgun (WGS) entry which is preliminary data.</text>
</comment>
<organism evidence="2 3">
    <name type="scientific">candidate division MSBL1 archaeon SCGC-AAA259I09</name>
    <dbReference type="NCBI Taxonomy" id="1698267"/>
    <lineage>
        <taxon>Archaea</taxon>
        <taxon>Methanobacteriati</taxon>
        <taxon>Methanobacteriota</taxon>
        <taxon>candidate division MSBL1</taxon>
    </lineage>
</organism>
<dbReference type="EMBL" id="LHXR01000102">
    <property type="protein sequence ID" value="KXA96173.1"/>
    <property type="molecule type" value="Genomic_DNA"/>
</dbReference>
<dbReference type="Pfam" id="PF01850">
    <property type="entry name" value="PIN"/>
    <property type="match status" value="1"/>
</dbReference>
<dbReference type="AlphaFoldDB" id="A0A133UPT4"/>
<evidence type="ECO:0000313" key="2">
    <source>
        <dbReference type="EMBL" id="KXA96173.1"/>
    </source>
</evidence>
<reference evidence="2 3" key="1">
    <citation type="journal article" date="2016" name="Sci. Rep.">
        <title>Metabolic traits of an uncultured archaeal lineage -MSBL1- from brine pools of the Red Sea.</title>
        <authorList>
            <person name="Mwirichia R."/>
            <person name="Alam I."/>
            <person name="Rashid M."/>
            <person name="Vinu M."/>
            <person name="Ba-Alawi W."/>
            <person name="Anthony Kamau A."/>
            <person name="Kamanda Ngugi D."/>
            <person name="Goker M."/>
            <person name="Klenk H.P."/>
            <person name="Bajic V."/>
            <person name="Stingl U."/>
        </authorList>
    </citation>
    <scope>NUCLEOTIDE SEQUENCE [LARGE SCALE GENOMIC DNA]</scope>
    <source>
        <strain evidence="2">SCGC-AAA259I09</strain>
    </source>
</reference>
<name>A0A133UPT4_9EURY</name>
<feature type="domain" description="PIN" evidence="1">
    <location>
        <begin position="14"/>
        <end position="127"/>
    </location>
</feature>
<dbReference type="InterPro" id="IPR029060">
    <property type="entry name" value="PIN-like_dom_sf"/>
</dbReference>
<keyword evidence="3" id="KW-1185">Reference proteome</keyword>
<proteinExistence type="predicted"/>
<accession>A0A133UPT4</accession>
<dbReference type="Proteomes" id="UP000070463">
    <property type="component" value="Unassembled WGS sequence"/>
</dbReference>
<sequence length="138" mass="15680">MRSDAMLDFDMPYAFLNRDSQWHETAKKIFSRIRNGELNFAFSTIGFVELEVVYRSLEMSDSDVVEDSSTLLAVDIEILPLPAEAIITAGQVREEYDLPFWDSHYAAHALLENGKLVSSDDSFDRVEGVERIEPSDLT</sequence>
<dbReference type="SUPFAM" id="SSF88723">
    <property type="entry name" value="PIN domain-like"/>
    <property type="match status" value="1"/>
</dbReference>
<protein>
    <recommendedName>
        <fullName evidence="1">PIN domain-containing protein</fullName>
    </recommendedName>
</protein>